<dbReference type="EMBL" id="OBDY01000031">
    <property type="protein sequence ID" value="SNY67307.1"/>
    <property type="molecule type" value="Genomic_DNA"/>
</dbReference>
<dbReference type="RefSeq" id="WP_097327720.1">
    <property type="nucleotide sequence ID" value="NZ_OBDY01000031.1"/>
</dbReference>
<name>A0A285K5K6_9ACTN</name>
<gene>
    <name evidence="1" type="ORF">SAMN05421748_13180</name>
</gene>
<accession>A0A285K5K6</accession>
<dbReference type="Proteomes" id="UP000219612">
    <property type="component" value="Unassembled WGS sequence"/>
</dbReference>
<dbReference type="AlphaFoldDB" id="A0A285K5K6"/>
<protein>
    <submittedName>
        <fullName evidence="1">Uncharacterized protein</fullName>
    </submittedName>
</protein>
<organism evidence="1 2">
    <name type="scientific">Paractinoplanes atraurantiacus</name>
    <dbReference type="NCBI Taxonomy" id="1036182"/>
    <lineage>
        <taxon>Bacteria</taxon>
        <taxon>Bacillati</taxon>
        <taxon>Actinomycetota</taxon>
        <taxon>Actinomycetes</taxon>
        <taxon>Micromonosporales</taxon>
        <taxon>Micromonosporaceae</taxon>
        <taxon>Paractinoplanes</taxon>
    </lineage>
</organism>
<reference evidence="1 2" key="1">
    <citation type="submission" date="2017-09" db="EMBL/GenBank/DDBJ databases">
        <authorList>
            <person name="Ehlers B."/>
            <person name="Leendertz F.H."/>
        </authorList>
    </citation>
    <scope>NUCLEOTIDE SEQUENCE [LARGE SCALE GENOMIC DNA]</scope>
    <source>
        <strain evidence="1 2">CGMCC 4.6857</strain>
    </source>
</reference>
<sequence length="101" mass="11219">MYVGDDRFLTTVAFLEGYNSALDARPLQGFQEYTAIRLTGRRTSLHWPAVVAFTVFPTAREAGFDINSMPPDAQLDAIRLLLDLLDDYRTSAEPADRPPAG</sequence>
<keyword evidence="2" id="KW-1185">Reference proteome</keyword>
<dbReference type="OrthoDB" id="4230394at2"/>
<proteinExistence type="predicted"/>
<evidence type="ECO:0000313" key="2">
    <source>
        <dbReference type="Proteomes" id="UP000219612"/>
    </source>
</evidence>
<evidence type="ECO:0000313" key="1">
    <source>
        <dbReference type="EMBL" id="SNY67307.1"/>
    </source>
</evidence>